<feature type="transmembrane region" description="Helical" evidence="7">
    <location>
        <begin position="238"/>
        <end position="259"/>
    </location>
</feature>
<evidence type="ECO:0000256" key="6">
    <source>
        <dbReference type="SAM" id="MobiDB-lite"/>
    </source>
</evidence>
<keyword evidence="2 7" id="KW-0812">Transmembrane</keyword>
<feature type="domain" description="Rhodopsin" evidence="8">
    <location>
        <begin position="32"/>
        <end position="267"/>
    </location>
</feature>
<dbReference type="PANTHER" id="PTHR33048:SF161">
    <property type="entry name" value="INTEGRAL MEMBRANE PROTEIN"/>
    <property type="match status" value="1"/>
</dbReference>
<dbReference type="AlphaFoldDB" id="W6R376"/>
<dbReference type="STRING" id="1365484.W6R376"/>
<dbReference type="OMA" id="HCASQNV"/>
<reference evidence="9" key="1">
    <citation type="journal article" date="2014" name="Nat. Commun.">
        <title>Multiple recent horizontal transfers of a large genomic region in cheese making fungi.</title>
        <authorList>
            <person name="Cheeseman K."/>
            <person name="Ropars J."/>
            <person name="Renault P."/>
            <person name="Dupont J."/>
            <person name="Gouzy J."/>
            <person name="Branca A."/>
            <person name="Abraham A.L."/>
            <person name="Ceppi M."/>
            <person name="Conseiller E."/>
            <person name="Debuchy R."/>
            <person name="Malagnac F."/>
            <person name="Goarin A."/>
            <person name="Silar P."/>
            <person name="Lacoste S."/>
            <person name="Sallet E."/>
            <person name="Bensimon A."/>
            <person name="Giraud T."/>
            <person name="Brygoo Y."/>
        </authorList>
    </citation>
    <scope>NUCLEOTIDE SEQUENCE [LARGE SCALE GENOMIC DNA]</scope>
    <source>
        <strain evidence="9">FM164</strain>
    </source>
</reference>
<dbReference type="Pfam" id="PF20684">
    <property type="entry name" value="Fung_rhodopsin"/>
    <property type="match status" value="1"/>
</dbReference>
<evidence type="ECO:0000259" key="8">
    <source>
        <dbReference type="Pfam" id="PF20684"/>
    </source>
</evidence>
<accession>W6R376</accession>
<comment type="subcellular location">
    <subcellularLocation>
        <location evidence="1">Membrane</location>
        <topology evidence="1">Multi-pass membrane protein</topology>
    </subcellularLocation>
</comment>
<dbReference type="InterPro" id="IPR052337">
    <property type="entry name" value="SAT4-like"/>
</dbReference>
<keyword evidence="3 7" id="KW-1133">Transmembrane helix</keyword>
<evidence type="ECO:0000256" key="5">
    <source>
        <dbReference type="ARBA" id="ARBA00038359"/>
    </source>
</evidence>
<organism evidence="9 10">
    <name type="scientific">Penicillium roqueforti (strain FM164)</name>
    <dbReference type="NCBI Taxonomy" id="1365484"/>
    <lineage>
        <taxon>Eukaryota</taxon>
        <taxon>Fungi</taxon>
        <taxon>Dikarya</taxon>
        <taxon>Ascomycota</taxon>
        <taxon>Pezizomycotina</taxon>
        <taxon>Eurotiomycetes</taxon>
        <taxon>Eurotiomycetidae</taxon>
        <taxon>Eurotiales</taxon>
        <taxon>Aspergillaceae</taxon>
        <taxon>Penicillium</taxon>
    </lineage>
</organism>
<dbReference type="InterPro" id="IPR049326">
    <property type="entry name" value="Rhodopsin_dom_fungi"/>
</dbReference>
<evidence type="ECO:0000256" key="1">
    <source>
        <dbReference type="ARBA" id="ARBA00004141"/>
    </source>
</evidence>
<name>W6R376_PENRF</name>
<feature type="transmembrane region" description="Helical" evidence="7">
    <location>
        <begin position="173"/>
        <end position="194"/>
    </location>
</feature>
<dbReference type="Proteomes" id="UP000030686">
    <property type="component" value="Unassembled WGS sequence"/>
</dbReference>
<dbReference type="PANTHER" id="PTHR33048">
    <property type="entry name" value="PTH11-LIKE INTEGRAL MEMBRANE PROTEIN (AFU_ORTHOLOGUE AFUA_5G11245)"/>
    <property type="match status" value="1"/>
</dbReference>
<comment type="similarity">
    <text evidence="5">Belongs to the SAT4 family.</text>
</comment>
<sequence>MQLYNVFGFPIVRDQLIANTVLVAIATLLVILRGVSRRLRKTGAGWDDAFCVAGLFHTYGMLAMQYHYARVGMRYHITEIPSENAVVIAKMLMVYQIVYYNAMVLAKFSYLAFYLRIFVSREFRILTWTCIGFSAAYWVGSMLQVFLICTPFARNWNPTLPGHCANQNVAFSTIGAFNLITDMIIVALPVRFVWNLNMSVATKMGLVGIFGLGAFISSITIIRIRVLTTVDFTDLSYSMIWAAFWSVTEPALAIGNACAPMLRPILKAAFPSLFGSHDGYSSQPFTGGPTSLSKNSTVKRGHGMDEEDSEFPLTRLDQIPGSADGLSLNDQSQDGRSHYASYQVSTTIVGPAKGL</sequence>
<feature type="transmembrane region" description="Helical" evidence="7">
    <location>
        <begin position="88"/>
        <end position="113"/>
    </location>
</feature>
<dbReference type="EMBL" id="HG792019">
    <property type="protein sequence ID" value="CDM36242.1"/>
    <property type="molecule type" value="Genomic_DNA"/>
</dbReference>
<evidence type="ECO:0000313" key="10">
    <source>
        <dbReference type="Proteomes" id="UP000030686"/>
    </source>
</evidence>
<evidence type="ECO:0000256" key="3">
    <source>
        <dbReference type="ARBA" id="ARBA00022989"/>
    </source>
</evidence>
<dbReference type="GO" id="GO:0016020">
    <property type="term" value="C:membrane"/>
    <property type="evidence" value="ECO:0007669"/>
    <property type="project" value="UniProtKB-SubCell"/>
</dbReference>
<dbReference type="OrthoDB" id="10017208at2759"/>
<evidence type="ECO:0000256" key="2">
    <source>
        <dbReference type="ARBA" id="ARBA00022692"/>
    </source>
</evidence>
<protein>
    <recommendedName>
        <fullName evidence="8">Rhodopsin domain-containing protein</fullName>
    </recommendedName>
</protein>
<feature type="transmembrane region" description="Helical" evidence="7">
    <location>
        <begin position="125"/>
        <end position="153"/>
    </location>
</feature>
<evidence type="ECO:0000256" key="4">
    <source>
        <dbReference type="ARBA" id="ARBA00023136"/>
    </source>
</evidence>
<evidence type="ECO:0000313" key="9">
    <source>
        <dbReference type="EMBL" id="CDM36242.1"/>
    </source>
</evidence>
<feature type="transmembrane region" description="Helical" evidence="7">
    <location>
        <begin position="48"/>
        <end position="68"/>
    </location>
</feature>
<gene>
    <name evidence="9" type="ORF">PROQFM164_S05g000075</name>
</gene>
<keyword evidence="4 7" id="KW-0472">Membrane</keyword>
<evidence type="ECO:0000256" key="7">
    <source>
        <dbReference type="SAM" id="Phobius"/>
    </source>
</evidence>
<proteinExistence type="inferred from homology"/>
<feature type="transmembrane region" description="Helical" evidence="7">
    <location>
        <begin position="16"/>
        <end position="36"/>
    </location>
</feature>
<feature type="transmembrane region" description="Helical" evidence="7">
    <location>
        <begin position="206"/>
        <end position="226"/>
    </location>
</feature>
<keyword evidence="10" id="KW-1185">Reference proteome</keyword>
<feature type="compositionally biased region" description="Polar residues" evidence="6">
    <location>
        <begin position="284"/>
        <end position="298"/>
    </location>
</feature>
<feature type="region of interest" description="Disordered" evidence="6">
    <location>
        <begin position="284"/>
        <end position="313"/>
    </location>
</feature>